<organism evidence="10 11">
    <name type="scientific">Peredibacter starrii</name>
    <dbReference type="NCBI Taxonomy" id="28202"/>
    <lineage>
        <taxon>Bacteria</taxon>
        <taxon>Pseudomonadati</taxon>
        <taxon>Bdellovibrionota</taxon>
        <taxon>Bacteriovoracia</taxon>
        <taxon>Bacteriovoracales</taxon>
        <taxon>Bacteriovoracaceae</taxon>
        <taxon>Peredibacter</taxon>
    </lineage>
</organism>
<keyword evidence="7" id="KW-0812">Transmembrane</keyword>
<evidence type="ECO:0000256" key="4">
    <source>
        <dbReference type="ARBA" id="ARBA00022679"/>
    </source>
</evidence>
<gene>
    <name evidence="10" type="ORF">SOO65_09495</name>
</gene>
<keyword evidence="4" id="KW-0808">Transferase</keyword>
<dbReference type="PRINTS" id="PR00344">
    <property type="entry name" value="BCTRLSENSOR"/>
</dbReference>
<evidence type="ECO:0000256" key="7">
    <source>
        <dbReference type="PROSITE-ProRule" id="PRU00244"/>
    </source>
</evidence>
<dbReference type="InterPro" id="IPR005330">
    <property type="entry name" value="MHYT_dom"/>
</dbReference>
<evidence type="ECO:0000256" key="2">
    <source>
        <dbReference type="ARBA" id="ARBA00012438"/>
    </source>
</evidence>
<proteinExistence type="predicted"/>
<feature type="domain" description="Histidine kinase" evidence="8">
    <location>
        <begin position="267"/>
        <end position="485"/>
    </location>
</feature>
<evidence type="ECO:0000256" key="6">
    <source>
        <dbReference type="ARBA" id="ARBA00023012"/>
    </source>
</evidence>
<dbReference type="InterPro" id="IPR004358">
    <property type="entry name" value="Sig_transdc_His_kin-like_C"/>
</dbReference>
<dbReference type="PROSITE" id="PS50924">
    <property type="entry name" value="MHYT"/>
    <property type="match status" value="1"/>
</dbReference>
<dbReference type="RefSeq" id="WP_321399729.1">
    <property type="nucleotide sequence ID" value="NZ_CP139487.1"/>
</dbReference>
<feature type="transmembrane region" description="Helical" evidence="7">
    <location>
        <begin position="213"/>
        <end position="237"/>
    </location>
</feature>
<evidence type="ECO:0000313" key="10">
    <source>
        <dbReference type="EMBL" id="WPU66984.1"/>
    </source>
</evidence>
<dbReference type="Pfam" id="PF03707">
    <property type="entry name" value="MHYT"/>
    <property type="match status" value="3"/>
</dbReference>
<dbReference type="Gene3D" id="3.30.565.10">
    <property type="entry name" value="Histidine kinase-like ATPase, C-terminal domain"/>
    <property type="match status" value="1"/>
</dbReference>
<feature type="transmembrane region" description="Helical" evidence="7">
    <location>
        <begin position="105"/>
        <end position="128"/>
    </location>
</feature>
<dbReference type="FunFam" id="3.30.565.10:FF:000006">
    <property type="entry name" value="Sensor histidine kinase WalK"/>
    <property type="match status" value="1"/>
</dbReference>
<feature type="transmembrane region" description="Helical" evidence="7">
    <location>
        <begin position="6"/>
        <end position="29"/>
    </location>
</feature>
<dbReference type="PANTHER" id="PTHR43711:SF1">
    <property type="entry name" value="HISTIDINE KINASE 1"/>
    <property type="match status" value="1"/>
</dbReference>
<dbReference type="InterPro" id="IPR050736">
    <property type="entry name" value="Sensor_HK_Regulatory"/>
</dbReference>
<feature type="domain" description="MHYT" evidence="9">
    <location>
        <begin position="6"/>
        <end position="201"/>
    </location>
</feature>
<dbReference type="GO" id="GO:0000155">
    <property type="term" value="F:phosphorelay sensor kinase activity"/>
    <property type="evidence" value="ECO:0007669"/>
    <property type="project" value="InterPro"/>
</dbReference>
<dbReference type="InterPro" id="IPR036097">
    <property type="entry name" value="HisK_dim/P_sf"/>
</dbReference>
<keyword evidence="5" id="KW-0418">Kinase</keyword>
<dbReference type="SMART" id="SM00388">
    <property type="entry name" value="HisKA"/>
    <property type="match status" value="1"/>
</dbReference>
<dbReference type="KEGG" id="psti:SOO65_09495"/>
<keyword evidence="6" id="KW-0902">Two-component regulatory system</keyword>
<dbReference type="Pfam" id="PF00512">
    <property type="entry name" value="HisKA"/>
    <property type="match status" value="1"/>
</dbReference>
<dbReference type="InterPro" id="IPR003661">
    <property type="entry name" value="HisK_dim/P_dom"/>
</dbReference>
<dbReference type="PROSITE" id="PS50109">
    <property type="entry name" value="HIS_KIN"/>
    <property type="match status" value="1"/>
</dbReference>
<keyword evidence="7" id="KW-1133">Transmembrane helix</keyword>
<evidence type="ECO:0000259" key="9">
    <source>
        <dbReference type="PROSITE" id="PS50924"/>
    </source>
</evidence>
<dbReference type="SUPFAM" id="SSF47384">
    <property type="entry name" value="Homodimeric domain of signal transducing histidine kinase"/>
    <property type="match status" value="1"/>
</dbReference>
<reference evidence="10 11" key="1">
    <citation type="submission" date="2023-11" db="EMBL/GenBank/DDBJ databases">
        <title>Peredibacter starrii A3.12.</title>
        <authorList>
            <person name="Mitchell R.J."/>
        </authorList>
    </citation>
    <scope>NUCLEOTIDE SEQUENCE [LARGE SCALE GENOMIC DNA]</scope>
    <source>
        <strain evidence="10 11">A3.12</strain>
    </source>
</reference>
<dbReference type="InterPro" id="IPR003594">
    <property type="entry name" value="HATPase_dom"/>
</dbReference>
<dbReference type="AlphaFoldDB" id="A0AAX4HVJ6"/>
<name>A0AAX4HVJ6_9BACT</name>
<evidence type="ECO:0000256" key="1">
    <source>
        <dbReference type="ARBA" id="ARBA00000085"/>
    </source>
</evidence>
<dbReference type="CDD" id="cd00082">
    <property type="entry name" value="HisKA"/>
    <property type="match status" value="1"/>
</dbReference>
<feature type="transmembrane region" description="Helical" evidence="7">
    <location>
        <begin position="173"/>
        <end position="193"/>
    </location>
</feature>
<feature type="transmembrane region" description="Helical" evidence="7">
    <location>
        <begin position="140"/>
        <end position="161"/>
    </location>
</feature>
<evidence type="ECO:0000259" key="8">
    <source>
        <dbReference type="PROSITE" id="PS50109"/>
    </source>
</evidence>
<feature type="transmembrane region" description="Helical" evidence="7">
    <location>
        <begin position="41"/>
        <end position="65"/>
    </location>
</feature>
<keyword evidence="11" id="KW-1185">Reference proteome</keyword>
<dbReference type="EMBL" id="CP139487">
    <property type="protein sequence ID" value="WPU66984.1"/>
    <property type="molecule type" value="Genomic_DNA"/>
</dbReference>
<accession>A0AAX4HVJ6</accession>
<dbReference type="GO" id="GO:0016020">
    <property type="term" value="C:membrane"/>
    <property type="evidence" value="ECO:0007669"/>
    <property type="project" value="UniProtKB-UniRule"/>
</dbReference>
<protein>
    <recommendedName>
        <fullName evidence="2">histidine kinase</fullName>
        <ecNumber evidence="2">2.7.13.3</ecNumber>
    </recommendedName>
</protein>
<evidence type="ECO:0000313" key="11">
    <source>
        <dbReference type="Proteomes" id="UP001324634"/>
    </source>
</evidence>
<dbReference type="EC" id="2.7.13.3" evidence="2"/>
<comment type="catalytic activity">
    <reaction evidence="1">
        <text>ATP + protein L-histidine = ADP + protein N-phospho-L-histidine.</text>
        <dbReference type="EC" id="2.7.13.3"/>
    </reaction>
</comment>
<keyword evidence="3" id="KW-0597">Phosphoprotein</keyword>
<dbReference type="SMART" id="SM00387">
    <property type="entry name" value="HATPase_c"/>
    <property type="match status" value="1"/>
</dbReference>
<feature type="transmembrane region" description="Helical" evidence="7">
    <location>
        <begin position="77"/>
        <end position="98"/>
    </location>
</feature>
<dbReference type="InterPro" id="IPR005467">
    <property type="entry name" value="His_kinase_dom"/>
</dbReference>
<sequence>MHDHHHNHVLVILSIIIAIVSSYIALDLANSFAYARRRHRWGWLLGGSFALGVGIWSMHFVGMLAFSLPGIEIAYDVPLMVLSIVVAIGASALALYIVSLETSSLITKVGGGLAMGVAIAGMHYIGIASMRMSAIIHWDMFWVILSIVIAVVSSFIALFLAFKLKNDFSRNGFLLRGCGGIFMGFGISGMHYAGMFGMHFVPVEEATENSYQLLASDGLLVAVLLATTLVLGIAIWASAIDRSMNQKIAMTEVLEGAIISRDNFLSVASHELRTPLTSIKLQTQLLMRYIEKAGMNGDMSHYIQKMLNQTDHSVERLSRLVDDMLDISRIQTNKLSLEVEEFDLSQMVQDIVEGLTPHLAERNCSVTFKTTGPIVGRWDKFRLEQVVTNLLTNAGRYGSGKPIEVWVNRNGNEAQIHVKDYGSGIAKDDQERIFQRFERANADISGLGLGLFIAREILKMHNGQIFVESELNKGAEFIVSLPLSL</sequence>
<dbReference type="Proteomes" id="UP001324634">
    <property type="component" value="Chromosome"/>
</dbReference>
<evidence type="ECO:0000256" key="3">
    <source>
        <dbReference type="ARBA" id="ARBA00022553"/>
    </source>
</evidence>
<dbReference type="Pfam" id="PF02518">
    <property type="entry name" value="HATPase_c"/>
    <property type="match status" value="1"/>
</dbReference>
<keyword evidence="7" id="KW-0472">Membrane</keyword>
<dbReference type="Gene3D" id="1.10.287.130">
    <property type="match status" value="1"/>
</dbReference>
<evidence type="ECO:0000256" key="5">
    <source>
        <dbReference type="ARBA" id="ARBA00022777"/>
    </source>
</evidence>
<dbReference type="PANTHER" id="PTHR43711">
    <property type="entry name" value="TWO-COMPONENT HISTIDINE KINASE"/>
    <property type="match status" value="1"/>
</dbReference>
<dbReference type="InterPro" id="IPR036890">
    <property type="entry name" value="HATPase_C_sf"/>
</dbReference>
<dbReference type="SUPFAM" id="SSF55874">
    <property type="entry name" value="ATPase domain of HSP90 chaperone/DNA topoisomerase II/histidine kinase"/>
    <property type="match status" value="1"/>
</dbReference>